<sequence>MEEVKEGKYYDVMFDCTPDISHPEQMSQILRYVRVVVTVPEITERFIDFFYVSDKTGVALSEEILKKIEQGLYIKNFRGQSYHNGANMAGKYQGVQVGISERNSSAKFVPCAAHTLKLVGVNAATAVHEVAGYFGTVNCLYAYFNASTNQWRILTI</sequence>
<proteinExistence type="predicted"/>
<dbReference type="PANTHER" id="PTHR45749:SF21">
    <property type="entry name" value="DUF4371 DOMAIN-CONTAINING PROTEIN"/>
    <property type="match status" value="1"/>
</dbReference>
<evidence type="ECO:0000313" key="2">
    <source>
        <dbReference type="Proteomes" id="UP000499080"/>
    </source>
</evidence>
<dbReference type="AlphaFoldDB" id="A0A4Y2Q0C6"/>
<keyword evidence="2" id="KW-1185">Reference proteome</keyword>
<dbReference type="PANTHER" id="PTHR45749">
    <property type="match status" value="1"/>
</dbReference>
<organism evidence="1 2">
    <name type="scientific">Araneus ventricosus</name>
    <name type="common">Orbweaver spider</name>
    <name type="synonym">Epeira ventricosa</name>
    <dbReference type="NCBI Taxonomy" id="182803"/>
    <lineage>
        <taxon>Eukaryota</taxon>
        <taxon>Metazoa</taxon>
        <taxon>Ecdysozoa</taxon>
        <taxon>Arthropoda</taxon>
        <taxon>Chelicerata</taxon>
        <taxon>Arachnida</taxon>
        <taxon>Araneae</taxon>
        <taxon>Araneomorphae</taxon>
        <taxon>Entelegynae</taxon>
        <taxon>Araneoidea</taxon>
        <taxon>Araneidae</taxon>
        <taxon>Araneus</taxon>
    </lineage>
</organism>
<dbReference type="OrthoDB" id="6759200at2759"/>
<dbReference type="Proteomes" id="UP000499080">
    <property type="component" value="Unassembled WGS sequence"/>
</dbReference>
<dbReference type="EMBL" id="BGPR01012634">
    <property type="protein sequence ID" value="GBN56961.1"/>
    <property type="molecule type" value="Genomic_DNA"/>
</dbReference>
<name>A0A4Y2Q0C6_ARAVE</name>
<protein>
    <recommendedName>
        <fullName evidence="3">DUF4371 domain-containing protein</fullName>
    </recommendedName>
</protein>
<evidence type="ECO:0000313" key="1">
    <source>
        <dbReference type="EMBL" id="GBN56961.1"/>
    </source>
</evidence>
<comment type="caution">
    <text evidence="1">The sequence shown here is derived from an EMBL/GenBank/DDBJ whole genome shotgun (WGS) entry which is preliminary data.</text>
</comment>
<gene>
    <name evidence="1" type="ORF">AVEN_217512_1</name>
</gene>
<evidence type="ECO:0008006" key="3">
    <source>
        <dbReference type="Google" id="ProtNLM"/>
    </source>
</evidence>
<accession>A0A4Y2Q0C6</accession>
<reference evidence="1 2" key="1">
    <citation type="journal article" date="2019" name="Sci. Rep.">
        <title>Orb-weaving spider Araneus ventricosus genome elucidates the spidroin gene catalogue.</title>
        <authorList>
            <person name="Kono N."/>
            <person name="Nakamura H."/>
            <person name="Ohtoshi R."/>
            <person name="Moran D.A.P."/>
            <person name="Shinohara A."/>
            <person name="Yoshida Y."/>
            <person name="Fujiwara M."/>
            <person name="Mori M."/>
            <person name="Tomita M."/>
            <person name="Arakawa K."/>
        </authorList>
    </citation>
    <scope>NUCLEOTIDE SEQUENCE [LARGE SCALE GENOMIC DNA]</scope>
</reference>